<evidence type="ECO:0000313" key="4">
    <source>
        <dbReference type="EMBL" id="CAB4212315.1"/>
    </source>
</evidence>
<organism evidence="1">
    <name type="scientific">uncultured Caudovirales phage</name>
    <dbReference type="NCBI Taxonomy" id="2100421"/>
    <lineage>
        <taxon>Viruses</taxon>
        <taxon>Duplodnaviria</taxon>
        <taxon>Heunggongvirae</taxon>
        <taxon>Uroviricota</taxon>
        <taxon>Caudoviricetes</taxon>
        <taxon>Peduoviridae</taxon>
        <taxon>Maltschvirus</taxon>
        <taxon>Maltschvirus maltsch</taxon>
    </lineage>
</organism>
<dbReference type="EMBL" id="LR798375">
    <property type="protein sequence ID" value="CAB5227473.1"/>
    <property type="molecule type" value="Genomic_DNA"/>
</dbReference>
<accession>A0A6J5PF48</accession>
<dbReference type="EMBL" id="LR797043">
    <property type="protein sequence ID" value="CAB4182774.1"/>
    <property type="molecule type" value="Genomic_DNA"/>
</dbReference>
<name>A0A6J5PF48_9CAUD</name>
<evidence type="ECO:0000313" key="2">
    <source>
        <dbReference type="EMBL" id="CAB4182774.1"/>
    </source>
</evidence>
<evidence type="ECO:0000313" key="3">
    <source>
        <dbReference type="EMBL" id="CAB4197232.1"/>
    </source>
</evidence>
<sequence length="153" mass="15505">MTRAATWSNSDGLVVGYGRNIAERQAAAVSKDAGSVKTAKVQITYESTLGASGALIAIPAASIVKNVYAKITTTWAGGTSITFGDGTDTDGWILAASWGTPSAGGVIQGDGAYAIATGTSATAPKEYATATDLYFTLVGTYTAGAADVYVEYV</sequence>
<protein>
    <submittedName>
        <fullName evidence="1">Uncharacterized protein</fullName>
    </submittedName>
</protein>
<dbReference type="EMBL" id="LR797390">
    <property type="protein sequence ID" value="CAB4212315.1"/>
    <property type="molecule type" value="Genomic_DNA"/>
</dbReference>
<proteinExistence type="predicted"/>
<gene>
    <name evidence="2" type="ORF">UFOVP1080_21</name>
    <name evidence="3" type="ORF">UFOVP1321_9</name>
    <name evidence="4" type="ORF">UFOVP1432_6</name>
    <name evidence="5" type="ORF">UFOVP1528_42</name>
    <name evidence="1" type="ORF">UFOVP905_33</name>
</gene>
<dbReference type="EMBL" id="LR796848">
    <property type="protein sequence ID" value="CAB4170063.1"/>
    <property type="molecule type" value="Genomic_DNA"/>
</dbReference>
<dbReference type="EMBL" id="LR797266">
    <property type="protein sequence ID" value="CAB4197232.1"/>
    <property type="molecule type" value="Genomic_DNA"/>
</dbReference>
<reference evidence="1" key="1">
    <citation type="submission" date="2020-05" db="EMBL/GenBank/DDBJ databases">
        <authorList>
            <person name="Chiriac C."/>
            <person name="Salcher M."/>
            <person name="Ghai R."/>
            <person name="Kavagutti S V."/>
        </authorList>
    </citation>
    <scope>NUCLEOTIDE SEQUENCE</scope>
</reference>
<evidence type="ECO:0000313" key="1">
    <source>
        <dbReference type="EMBL" id="CAB4170063.1"/>
    </source>
</evidence>
<evidence type="ECO:0000313" key="5">
    <source>
        <dbReference type="EMBL" id="CAB5227473.1"/>
    </source>
</evidence>